<dbReference type="GO" id="GO:0034605">
    <property type="term" value="P:cellular response to heat"/>
    <property type="evidence" value="ECO:0007669"/>
    <property type="project" value="TreeGrafter"/>
</dbReference>
<dbReference type="InterPro" id="IPR018368">
    <property type="entry name" value="ClpA/B_CS1"/>
</dbReference>
<evidence type="ECO:0000259" key="9">
    <source>
        <dbReference type="PROSITE" id="PS51903"/>
    </source>
</evidence>
<evidence type="ECO:0000256" key="5">
    <source>
        <dbReference type="PROSITE-ProRule" id="PRU01251"/>
    </source>
</evidence>
<comment type="similarity">
    <text evidence="6">Belongs to the ClpA/ClpB family.</text>
</comment>
<dbReference type="GO" id="GO:0005737">
    <property type="term" value="C:cytoplasm"/>
    <property type="evidence" value="ECO:0007669"/>
    <property type="project" value="TreeGrafter"/>
</dbReference>
<evidence type="ECO:0000259" key="8">
    <source>
        <dbReference type="PROSITE" id="PS50151"/>
    </source>
</evidence>
<dbReference type="InterPro" id="IPR004176">
    <property type="entry name" value="Clp_R_N"/>
</dbReference>
<feature type="domain" description="UVR" evidence="8">
    <location>
        <begin position="417"/>
        <end position="452"/>
    </location>
</feature>
<evidence type="ECO:0000256" key="1">
    <source>
        <dbReference type="ARBA" id="ARBA00022737"/>
    </source>
</evidence>
<dbReference type="InterPro" id="IPR041546">
    <property type="entry name" value="ClpA/ClpB_AAA_lid"/>
</dbReference>
<dbReference type="EMBL" id="SOJN01000074">
    <property type="protein sequence ID" value="TET45903.1"/>
    <property type="molecule type" value="Genomic_DNA"/>
</dbReference>
<keyword evidence="10" id="KW-0645">Protease</keyword>
<keyword evidence="2 6" id="KW-0547">Nucleotide-binding</keyword>
<evidence type="ECO:0000256" key="4">
    <source>
        <dbReference type="ARBA" id="ARBA00023186"/>
    </source>
</evidence>
<dbReference type="Pfam" id="PF07724">
    <property type="entry name" value="AAA_2"/>
    <property type="match status" value="1"/>
</dbReference>
<dbReference type="GO" id="GO:0008233">
    <property type="term" value="F:peptidase activity"/>
    <property type="evidence" value="ECO:0007669"/>
    <property type="project" value="UniProtKB-KW"/>
</dbReference>
<dbReference type="PROSITE" id="PS00871">
    <property type="entry name" value="CLPAB_2"/>
    <property type="match status" value="1"/>
</dbReference>
<dbReference type="InterPro" id="IPR019489">
    <property type="entry name" value="Clp_ATPase_C"/>
</dbReference>
<accession>A0A523UTM3</accession>
<evidence type="ECO:0000256" key="6">
    <source>
        <dbReference type="RuleBase" id="RU004432"/>
    </source>
</evidence>
<evidence type="ECO:0000256" key="7">
    <source>
        <dbReference type="SAM" id="Coils"/>
    </source>
</evidence>
<dbReference type="GO" id="GO:0016887">
    <property type="term" value="F:ATP hydrolysis activity"/>
    <property type="evidence" value="ECO:0007669"/>
    <property type="project" value="InterPro"/>
</dbReference>
<dbReference type="FunFam" id="3.40.50.300:FF:000010">
    <property type="entry name" value="Chaperone clpB 1, putative"/>
    <property type="match status" value="1"/>
</dbReference>
<name>A0A523UTM3_UNCT6</name>
<dbReference type="CDD" id="cd19499">
    <property type="entry name" value="RecA-like_ClpB_Hsp104-like"/>
    <property type="match status" value="1"/>
</dbReference>
<proteinExistence type="inferred from homology"/>
<dbReference type="PROSITE" id="PS51903">
    <property type="entry name" value="CLP_R"/>
    <property type="match status" value="1"/>
</dbReference>
<protein>
    <submittedName>
        <fullName evidence="10">ATP-dependent Clp protease ATP-binding subunit</fullName>
    </submittedName>
</protein>
<dbReference type="InterPro" id="IPR003593">
    <property type="entry name" value="AAA+_ATPase"/>
</dbReference>
<dbReference type="PRINTS" id="PR00300">
    <property type="entry name" value="CLPPROTEASEA"/>
</dbReference>
<dbReference type="FunFam" id="3.40.50.300:FF:000025">
    <property type="entry name" value="ATP-dependent Clp protease subunit"/>
    <property type="match status" value="1"/>
</dbReference>
<dbReference type="InterPro" id="IPR027417">
    <property type="entry name" value="P-loop_NTPase"/>
</dbReference>
<gene>
    <name evidence="10" type="ORF">E3J62_06110</name>
</gene>
<evidence type="ECO:0000256" key="3">
    <source>
        <dbReference type="ARBA" id="ARBA00022840"/>
    </source>
</evidence>
<dbReference type="InterPro" id="IPR028299">
    <property type="entry name" value="ClpA/B_CS2"/>
</dbReference>
<dbReference type="PANTHER" id="PTHR11638:SF18">
    <property type="entry name" value="HEAT SHOCK PROTEIN 104"/>
    <property type="match status" value="1"/>
</dbReference>
<dbReference type="SUPFAM" id="SSF52540">
    <property type="entry name" value="P-loop containing nucleoside triphosphate hydrolases"/>
    <property type="match status" value="2"/>
</dbReference>
<dbReference type="Gene3D" id="1.10.8.60">
    <property type="match status" value="2"/>
</dbReference>
<dbReference type="GO" id="GO:0005524">
    <property type="term" value="F:ATP binding"/>
    <property type="evidence" value="ECO:0007669"/>
    <property type="project" value="UniProtKB-KW"/>
</dbReference>
<dbReference type="InterPro" id="IPR050130">
    <property type="entry name" value="ClpA_ClpB"/>
</dbReference>
<comment type="caution">
    <text evidence="10">The sequence shown here is derived from an EMBL/GenBank/DDBJ whole genome shotgun (WGS) entry which is preliminary data.</text>
</comment>
<keyword evidence="3 6" id="KW-0067">ATP-binding</keyword>
<feature type="coiled-coil region" evidence="7">
    <location>
        <begin position="413"/>
        <end position="459"/>
    </location>
</feature>
<dbReference type="AlphaFoldDB" id="A0A523UTM3"/>
<keyword evidence="7" id="KW-0175">Coiled coil</keyword>
<dbReference type="InterPro" id="IPR001943">
    <property type="entry name" value="UVR_dom"/>
</dbReference>
<dbReference type="GO" id="GO:0006508">
    <property type="term" value="P:proteolysis"/>
    <property type="evidence" value="ECO:0007669"/>
    <property type="project" value="UniProtKB-KW"/>
</dbReference>
<feature type="domain" description="Clp R" evidence="9">
    <location>
        <begin position="1"/>
        <end position="145"/>
    </location>
</feature>
<evidence type="ECO:0000313" key="10">
    <source>
        <dbReference type="EMBL" id="TET45903.1"/>
    </source>
</evidence>
<dbReference type="Pfam" id="PF17871">
    <property type="entry name" value="AAA_lid_9"/>
    <property type="match status" value="1"/>
</dbReference>
<keyword evidence="10" id="KW-0378">Hydrolase</keyword>
<dbReference type="SMART" id="SM01086">
    <property type="entry name" value="ClpB_D2-small"/>
    <property type="match status" value="1"/>
</dbReference>
<dbReference type="Pfam" id="PF10431">
    <property type="entry name" value="ClpB_D2-small"/>
    <property type="match status" value="1"/>
</dbReference>
<keyword evidence="4 6" id="KW-0143">Chaperone</keyword>
<evidence type="ECO:0000313" key="11">
    <source>
        <dbReference type="Proteomes" id="UP000315525"/>
    </source>
</evidence>
<dbReference type="InterPro" id="IPR036628">
    <property type="entry name" value="Clp_N_dom_sf"/>
</dbReference>
<dbReference type="Proteomes" id="UP000315525">
    <property type="component" value="Unassembled WGS sequence"/>
</dbReference>
<dbReference type="Pfam" id="PF02861">
    <property type="entry name" value="Clp_N"/>
    <property type="match status" value="1"/>
</dbReference>
<dbReference type="CDD" id="cd00009">
    <property type="entry name" value="AAA"/>
    <property type="match status" value="1"/>
</dbReference>
<sequence>MEERFSERVRRVMYLSREEAVRLQHDYIGTEHILLGLIREGTGVAAMVLTNLGLDLESVRQAVEDSVEAGGSTMTIGEIPLNQSAKKALELAVEEAKTLGHNYVGTEHLLLGLLREKHGVAAGVLSSLGVDLEAVRKEVLRLLGGTFEAFQPPKSKKSKTPALDFFCRDLTKLAEEGKLDPIIGREGEIERVVQILSRRKKNNPVLIGEPGVGKTAIVEGLAQKIIAGSVPDALLDKRVLALDMAAVVAGTKYRGQFEERLKAVLNEIKTASNVVIFIDELHTIVGAGAAEGAIDASNMLKPSLARGEVQCIGATTMEEYRKHIEKDGALERRFQTIVVESPSVDETIEILQGLREKYEVHHRVKYTEAALVASSRLSDRYISDRYLPDKAIDVIDEAGSRVKLRRYPSSPDFKEEEKKLDDLKRKKEEAISNQDFEAAAKYRDEQKNAEARIEKMKKEWGKKLKLEIGEVTEEDVRQVISMWTGVPLVKLEEKEQERLLRMESELRKRVVGQDEALKVISRAIRRGRAGLTDPRRPIGSFIFLGPTGVGKTELAKTLASFLFSDENALVRVDMSEYMEKFSVSRLIGAPPGYVGYDEGGQLTEKVRRKPYSVILLDEIEKAHPDVFNILLQILEDGQLTDSFGRKVNFKNSVLIMTSNIGARQIRKGVTLGFGKADEAETYEKMKKMLLAELKRTFNPEFLNRIDETVIFRTLGRVEMKLIVDILFNEVRSRVREKALDLVLADDAKELLIDEGFDPTYGARPLRRAIQKLLEDPLSEQILRGKLVVNMSVYITRGEGGKLKFESVCKEEMAATDADRLGRLGENH</sequence>
<dbReference type="Gene3D" id="4.10.860.10">
    <property type="entry name" value="UVR domain"/>
    <property type="match status" value="1"/>
</dbReference>
<dbReference type="InterPro" id="IPR003959">
    <property type="entry name" value="ATPase_AAA_core"/>
</dbReference>
<dbReference type="InterPro" id="IPR001270">
    <property type="entry name" value="ClpA/B"/>
</dbReference>
<organism evidence="10 11">
    <name type="scientific">candidate division TA06 bacterium</name>
    <dbReference type="NCBI Taxonomy" id="2250710"/>
    <lineage>
        <taxon>Bacteria</taxon>
        <taxon>Bacteria division TA06</taxon>
    </lineage>
</organism>
<dbReference type="PROSITE" id="PS50151">
    <property type="entry name" value="UVR"/>
    <property type="match status" value="1"/>
</dbReference>
<dbReference type="SMART" id="SM00382">
    <property type="entry name" value="AAA"/>
    <property type="match status" value="2"/>
</dbReference>
<dbReference type="SUPFAM" id="SSF81923">
    <property type="entry name" value="Double Clp-N motif"/>
    <property type="match status" value="1"/>
</dbReference>
<evidence type="ECO:0000256" key="2">
    <source>
        <dbReference type="ARBA" id="ARBA00022741"/>
    </source>
</evidence>
<dbReference type="PROSITE" id="PS00870">
    <property type="entry name" value="CLPAB_1"/>
    <property type="match status" value="1"/>
</dbReference>
<dbReference type="Gene3D" id="1.10.1780.10">
    <property type="entry name" value="Clp, N-terminal domain"/>
    <property type="match status" value="1"/>
</dbReference>
<reference evidence="10 11" key="1">
    <citation type="submission" date="2019-03" db="EMBL/GenBank/DDBJ databases">
        <title>Metabolic potential of uncultured bacteria and archaea associated with petroleum seepage in deep-sea sediments.</title>
        <authorList>
            <person name="Dong X."/>
            <person name="Hubert C."/>
        </authorList>
    </citation>
    <scope>NUCLEOTIDE SEQUENCE [LARGE SCALE GENOMIC DNA]</scope>
    <source>
        <strain evidence="10">E44_bin18</strain>
    </source>
</reference>
<keyword evidence="1 5" id="KW-0677">Repeat</keyword>
<dbReference type="Gene3D" id="3.40.50.300">
    <property type="entry name" value="P-loop containing nucleotide triphosphate hydrolases"/>
    <property type="match status" value="2"/>
</dbReference>
<dbReference type="PANTHER" id="PTHR11638">
    <property type="entry name" value="ATP-DEPENDENT CLP PROTEASE"/>
    <property type="match status" value="1"/>
</dbReference>
<dbReference type="Pfam" id="PF00004">
    <property type="entry name" value="AAA"/>
    <property type="match status" value="1"/>
</dbReference>